<dbReference type="InterPro" id="IPR040632">
    <property type="entry name" value="Sulfotransfer_4"/>
</dbReference>
<dbReference type="Proteomes" id="UP001444661">
    <property type="component" value="Unassembled WGS sequence"/>
</dbReference>
<sequence>METSVSAFAEALIYLGISPVYHVREVGKNQHAPLWTEAIEAIFEENMSWGREEFDSVMGEYEVVSIRGKGLADYPAAIFPGKHGGLPRDYCDLDGARRRAEVARLDDVDVDTRPRRPQLPIEPVIRPGREVPLILLVSLKYRSLPIQSHWHRTKSNDFPQHGLPLYHKHNQILRDAASRRGGTLLENRPGQGWVPLCELLGLSVPAADGPYPRADDRLDYEQQKAKRA</sequence>
<dbReference type="EMBL" id="JAQQWK010000001">
    <property type="protein sequence ID" value="KAK8056558.1"/>
    <property type="molecule type" value="Genomic_DNA"/>
</dbReference>
<protein>
    <submittedName>
        <fullName evidence="1">Uncharacterized protein</fullName>
    </submittedName>
</protein>
<dbReference type="PANTHER" id="PTHR36978">
    <property type="entry name" value="P-LOOP CONTAINING NUCLEOTIDE TRIPHOSPHATE HYDROLASE"/>
    <property type="match status" value="1"/>
</dbReference>
<dbReference type="PANTHER" id="PTHR36978:SF4">
    <property type="entry name" value="P-LOOP CONTAINING NUCLEOSIDE TRIPHOSPHATE HYDROLASE PROTEIN"/>
    <property type="match status" value="1"/>
</dbReference>
<dbReference type="InterPro" id="IPR027417">
    <property type="entry name" value="P-loop_NTPase"/>
</dbReference>
<reference evidence="1 2" key="1">
    <citation type="submission" date="2023-01" db="EMBL/GenBank/DDBJ databases">
        <title>Analysis of 21 Apiospora genomes using comparative genomics revels a genus with tremendous synthesis potential of carbohydrate active enzymes and secondary metabolites.</title>
        <authorList>
            <person name="Sorensen T."/>
        </authorList>
    </citation>
    <scope>NUCLEOTIDE SEQUENCE [LARGE SCALE GENOMIC DNA]</scope>
    <source>
        <strain evidence="1 2">CBS 33761</strain>
    </source>
</reference>
<keyword evidence="2" id="KW-1185">Reference proteome</keyword>
<evidence type="ECO:0000313" key="2">
    <source>
        <dbReference type="Proteomes" id="UP001444661"/>
    </source>
</evidence>
<proteinExistence type="predicted"/>
<gene>
    <name evidence="1" type="ORF">PG993_001785</name>
</gene>
<accession>A0ABR1UCC8</accession>
<dbReference type="Gene3D" id="3.40.50.300">
    <property type="entry name" value="P-loop containing nucleotide triphosphate hydrolases"/>
    <property type="match status" value="2"/>
</dbReference>
<dbReference type="Pfam" id="PF17784">
    <property type="entry name" value="Sulfotransfer_4"/>
    <property type="match status" value="2"/>
</dbReference>
<comment type="caution">
    <text evidence="1">The sequence shown here is derived from an EMBL/GenBank/DDBJ whole genome shotgun (WGS) entry which is preliminary data.</text>
</comment>
<name>A0ABR1UCC8_9PEZI</name>
<evidence type="ECO:0000313" key="1">
    <source>
        <dbReference type="EMBL" id="KAK8056558.1"/>
    </source>
</evidence>
<organism evidence="1 2">
    <name type="scientific">Apiospora rasikravindrae</name>
    <dbReference type="NCBI Taxonomy" id="990691"/>
    <lineage>
        <taxon>Eukaryota</taxon>
        <taxon>Fungi</taxon>
        <taxon>Dikarya</taxon>
        <taxon>Ascomycota</taxon>
        <taxon>Pezizomycotina</taxon>
        <taxon>Sordariomycetes</taxon>
        <taxon>Xylariomycetidae</taxon>
        <taxon>Amphisphaeriales</taxon>
        <taxon>Apiosporaceae</taxon>
        <taxon>Apiospora</taxon>
    </lineage>
</organism>